<dbReference type="Proteomes" id="UP000316621">
    <property type="component" value="Chromosome 9"/>
</dbReference>
<feature type="compositionally biased region" description="Gly residues" evidence="1">
    <location>
        <begin position="29"/>
        <end position="59"/>
    </location>
</feature>
<protein>
    <submittedName>
        <fullName evidence="2">Uncharacterized protein</fullName>
    </submittedName>
</protein>
<sequence>MAGDVNSFEDFNGGGDGPSYGRGFDDVDGGGNDIASGGGGGFDDADGGGNDIASGGGGGGGFDVDGGGNVIGASVGGFDVGGGNVAACGFEEAKDPEPNELYPALVIVVVFQIRLKNDGPEGGQ</sequence>
<gene>
    <name evidence="2" type="ORF">C5167_003273</name>
</gene>
<dbReference type="Gramene" id="RZC79063">
    <property type="protein sequence ID" value="RZC79063"/>
    <property type="gene ID" value="C5167_003273"/>
</dbReference>
<accession>A0A4Y7L0I9</accession>
<evidence type="ECO:0000313" key="2">
    <source>
        <dbReference type="EMBL" id="RZC79063.1"/>
    </source>
</evidence>
<dbReference type="EMBL" id="CM010723">
    <property type="protein sequence ID" value="RZC79063.1"/>
    <property type="molecule type" value="Genomic_DNA"/>
</dbReference>
<organism evidence="2 3">
    <name type="scientific">Papaver somniferum</name>
    <name type="common">Opium poppy</name>
    <dbReference type="NCBI Taxonomy" id="3469"/>
    <lineage>
        <taxon>Eukaryota</taxon>
        <taxon>Viridiplantae</taxon>
        <taxon>Streptophyta</taxon>
        <taxon>Embryophyta</taxon>
        <taxon>Tracheophyta</taxon>
        <taxon>Spermatophyta</taxon>
        <taxon>Magnoliopsida</taxon>
        <taxon>Ranunculales</taxon>
        <taxon>Papaveraceae</taxon>
        <taxon>Papaveroideae</taxon>
        <taxon>Papaver</taxon>
    </lineage>
</organism>
<reference evidence="2 3" key="1">
    <citation type="journal article" date="2018" name="Science">
        <title>The opium poppy genome and morphinan production.</title>
        <authorList>
            <person name="Guo L."/>
            <person name="Winzer T."/>
            <person name="Yang X."/>
            <person name="Li Y."/>
            <person name="Ning Z."/>
            <person name="He Z."/>
            <person name="Teodor R."/>
            <person name="Lu Y."/>
            <person name="Bowser T.A."/>
            <person name="Graham I.A."/>
            <person name="Ye K."/>
        </authorList>
    </citation>
    <scope>NUCLEOTIDE SEQUENCE [LARGE SCALE GENOMIC DNA]</scope>
    <source>
        <strain evidence="3">cv. HN1</strain>
        <tissue evidence="2">Leaves</tissue>
    </source>
</reference>
<name>A0A4Y7L0I9_PAPSO</name>
<proteinExistence type="predicted"/>
<evidence type="ECO:0000313" key="3">
    <source>
        <dbReference type="Proteomes" id="UP000316621"/>
    </source>
</evidence>
<keyword evidence="3" id="KW-1185">Reference proteome</keyword>
<feature type="region of interest" description="Disordered" evidence="1">
    <location>
        <begin position="1"/>
        <end position="59"/>
    </location>
</feature>
<evidence type="ECO:0000256" key="1">
    <source>
        <dbReference type="SAM" id="MobiDB-lite"/>
    </source>
</evidence>
<dbReference type="AlphaFoldDB" id="A0A4Y7L0I9"/>